<sequence length="517" mass="58506">MSFYLLLLSIILFCLVLYHTENLRLMLTADAADIVWYDNSGVPVLNPPREIIINENAQSCHVTPTRCNTNADCQLCSEVLAACQEFHETVILEINDTEKLIVQPGDKYCLALDNRSARSCNPNTGTWVMRHVDNENFALICHCNRPGLVTQLNIYEDCDIPVGCRPNGIIADINTSPLVCSCENGFVADMSETYTPFCRPRVLRDVMLDPQFFHRPPCRDGFLPADHPAFNQEYRRQIGANVCLIDPCSIDPLTGERHSGHAFYESGLVMCQCPIENNLYPIYSSESMLMSNIANFCIKPLTVDRHSVRSDLKIFWGRDSIISDTDIVFQVNRTNVKDPYQILLYSRLTPHPTVNVNTSFILKFQINSALVRSSLHNDRIDVFQTYCHLVMHRTNINACPLPGIGLCRARQTCGNLVCTNHPCIGNIVANSYRNTCFFFRVDRYYTDLDSTVPQVCIWNYPSAYPTNNVPVTFFINALGTVNTDARTFYFTNTSETASNNQHSIIIGILSTYPFYNS</sequence>
<dbReference type="EMBL" id="KP296186">
    <property type="protein sequence ID" value="AKN80729.1"/>
    <property type="molecule type" value="Genomic_DNA"/>
</dbReference>
<dbReference type="GeneID" id="26374006"/>
<keyword evidence="2" id="KW-1185">Reference proteome</keyword>
<proteinExistence type="predicted"/>
<evidence type="ECO:0000313" key="2">
    <source>
        <dbReference type="Proteomes" id="UP000203433"/>
    </source>
</evidence>
<evidence type="ECO:0000313" key="1">
    <source>
        <dbReference type="EMBL" id="AKN80729.1"/>
    </source>
</evidence>
<reference evidence="1 2" key="1">
    <citation type="journal article" date="2015" name="J. Virol.">
        <title>A betabaculovirus-encoded gp64 homolog is a functional envelope fusion protein.</title>
        <authorList>
            <person name="Ardisson-Araujo D.M."/>
            <person name="Melo F.L."/>
            <person name="Clem R.J."/>
            <person name="Wolff J.L."/>
            <person name="Ribeiro B.M."/>
        </authorList>
    </citation>
    <scope>NUCLEOTIDE SEQUENCE [LARGE SCALE GENOMIC DNA]</scope>
    <source>
        <strain evidence="1 2">Parana-2009</strain>
    </source>
</reference>
<name>A0A0R7EYR1_9BBAC</name>
<protein>
    <submittedName>
        <fullName evidence="1">Per os infectivity factor 1</fullName>
    </submittedName>
</protein>
<dbReference type="Proteomes" id="UP000203433">
    <property type="component" value="Segment"/>
</dbReference>
<accession>A0A0R7EYR1</accession>
<dbReference type="OrthoDB" id="1963at10239"/>
<organism evidence="1 2">
    <name type="scientific">Diatraea saccharalis granulovirus</name>
    <dbReference type="NCBI Taxonomy" id="1675862"/>
    <lineage>
        <taxon>Viruses</taxon>
        <taxon>Viruses incertae sedis</taxon>
        <taxon>Naldaviricetes</taxon>
        <taxon>Lefavirales</taxon>
        <taxon>Baculoviridae</taxon>
        <taxon>Betabaculovirus</taxon>
        <taxon>Betabaculovirus disaccharalis</taxon>
    </lineage>
</organism>
<dbReference type="KEGG" id="vg:26374006"/>
<dbReference type="InterPro" id="IPR007784">
    <property type="entry name" value="PIR"/>
</dbReference>
<dbReference type="Pfam" id="PF05092">
    <property type="entry name" value="PIF"/>
    <property type="match status" value="1"/>
</dbReference>
<dbReference type="RefSeq" id="YP_009182261.1">
    <property type="nucleotide sequence ID" value="NC_028491.1"/>
</dbReference>
<gene>
    <name evidence="1" type="primary">pif-1</name>
</gene>